<evidence type="ECO:0000313" key="2">
    <source>
        <dbReference type="EMBL" id="PAN34029.1"/>
    </source>
</evidence>
<evidence type="ECO:0000256" key="1">
    <source>
        <dbReference type="SAM" id="Phobius"/>
    </source>
</evidence>
<dbReference type="Gramene" id="PAN34029">
    <property type="protein sequence ID" value="PAN34029"/>
    <property type="gene ID" value="PAHAL_6G065300"/>
</dbReference>
<keyword evidence="1" id="KW-0472">Membrane</keyword>
<proteinExistence type="predicted"/>
<keyword evidence="1" id="KW-1133">Transmembrane helix</keyword>
<dbReference type="AlphaFoldDB" id="A0A2S3I0W4"/>
<protein>
    <submittedName>
        <fullName evidence="2">Uncharacterized protein</fullName>
    </submittedName>
</protein>
<feature type="transmembrane region" description="Helical" evidence="1">
    <location>
        <begin position="140"/>
        <end position="160"/>
    </location>
</feature>
<keyword evidence="1" id="KW-0812">Transmembrane</keyword>
<feature type="transmembrane region" description="Helical" evidence="1">
    <location>
        <begin position="167"/>
        <end position="184"/>
    </location>
</feature>
<organism evidence="2">
    <name type="scientific">Panicum hallii</name>
    <dbReference type="NCBI Taxonomy" id="206008"/>
    <lineage>
        <taxon>Eukaryota</taxon>
        <taxon>Viridiplantae</taxon>
        <taxon>Streptophyta</taxon>
        <taxon>Embryophyta</taxon>
        <taxon>Tracheophyta</taxon>
        <taxon>Spermatophyta</taxon>
        <taxon>Magnoliopsida</taxon>
        <taxon>Liliopsida</taxon>
        <taxon>Poales</taxon>
        <taxon>Poaceae</taxon>
        <taxon>PACMAD clade</taxon>
        <taxon>Panicoideae</taxon>
        <taxon>Panicodae</taxon>
        <taxon>Paniceae</taxon>
        <taxon>Panicinae</taxon>
        <taxon>Panicum</taxon>
        <taxon>Panicum sect. Panicum</taxon>
    </lineage>
</organism>
<accession>A0A2S3I0W4</accession>
<feature type="transmembrane region" description="Helical" evidence="1">
    <location>
        <begin position="283"/>
        <end position="309"/>
    </location>
</feature>
<feature type="transmembrane region" description="Helical" evidence="1">
    <location>
        <begin position="254"/>
        <end position="271"/>
    </location>
</feature>
<feature type="transmembrane region" description="Helical" evidence="1">
    <location>
        <begin position="222"/>
        <end position="242"/>
    </location>
</feature>
<dbReference type="Proteomes" id="UP000243499">
    <property type="component" value="Chromosome 6"/>
</dbReference>
<gene>
    <name evidence="2" type="ORF">PAHAL_6G065300</name>
</gene>
<feature type="transmembrane region" description="Helical" evidence="1">
    <location>
        <begin position="115"/>
        <end position="134"/>
    </location>
</feature>
<name>A0A2S3I0W4_9POAL</name>
<sequence>MDEPPSNSRPQQLLRRWRQTAFVVNAGRRFRYPWSGVPNVDHRLVHSDQTGADQERDLEENCPAKPSPKDLARLLSRSVLVNQIKHLPQLLRAVVQGTPQDKQQQKRCSKYSQKALLFAITTFVAYLGSSSSASSSTGNTAFRIAMAAFFIAISIDLISATRTPKDYCYAIILVPLLVLAAALLQCKLRPSVTQQNTTSDSGDQDLDTDDDADQDLENIFDWSAGIVNCGGLISMILGHYMYMVGPNHLKEASVIGFLFFFTVVLGLYLMMVTTVKNVALTPYVGHLTCLLNILLVCTLIATLIHGVWLSRNDSHV</sequence>
<reference evidence="2" key="1">
    <citation type="submission" date="2018-04" db="EMBL/GenBank/DDBJ databases">
        <title>WGS assembly of Panicum hallii.</title>
        <authorList>
            <person name="Lovell J."/>
            <person name="Jenkins J."/>
            <person name="Lowry D."/>
            <person name="Mamidi S."/>
            <person name="Sreedasyam A."/>
            <person name="Weng X."/>
            <person name="Barry K."/>
            <person name="Bonette J."/>
            <person name="Campitelli B."/>
            <person name="Daum C."/>
            <person name="Gordon S."/>
            <person name="Gould B."/>
            <person name="Lipzen A."/>
            <person name="Macqueen A."/>
            <person name="Palacio-Mejia J."/>
            <person name="Plott C."/>
            <person name="Shakirov E."/>
            <person name="Shu S."/>
            <person name="Yoshinaga Y."/>
            <person name="Zane M."/>
            <person name="Rokhsar D."/>
            <person name="Grimwood J."/>
            <person name="Schmutz J."/>
            <person name="Juenger T."/>
        </authorList>
    </citation>
    <scope>NUCLEOTIDE SEQUENCE [LARGE SCALE GENOMIC DNA]</scope>
    <source>
        <strain evidence="2">FIL2</strain>
    </source>
</reference>
<dbReference type="EMBL" id="CM008051">
    <property type="protein sequence ID" value="PAN34029.1"/>
    <property type="molecule type" value="Genomic_DNA"/>
</dbReference>